<dbReference type="RefSeq" id="WP_004076300.1">
    <property type="nucleotide sequence ID" value="NZ_CM001436.1"/>
</dbReference>
<keyword evidence="4" id="KW-1185">Reference proteome</keyword>
<dbReference type="Gene3D" id="2.30.36.100">
    <property type="match status" value="1"/>
</dbReference>
<evidence type="ECO:0000313" key="3">
    <source>
        <dbReference type="EMBL" id="EHQ34629.1"/>
    </source>
</evidence>
<dbReference type="OrthoDB" id="133985at2157"/>
<dbReference type="Gene3D" id="3.30.470.20">
    <property type="entry name" value="ATP-grasp fold, B domain"/>
    <property type="match status" value="1"/>
</dbReference>
<dbReference type="PROSITE" id="PS50975">
    <property type="entry name" value="ATP_GRASP"/>
    <property type="match status" value="1"/>
</dbReference>
<dbReference type="EMBL" id="CM001436">
    <property type="protein sequence ID" value="EHQ34629.1"/>
    <property type="molecule type" value="Genomic_DNA"/>
</dbReference>
<dbReference type="InterPro" id="IPR003806">
    <property type="entry name" value="ATP-grasp_PylC-type"/>
</dbReference>
<organism evidence="3 4">
    <name type="scientific">Methanoplanus limicola DSM 2279</name>
    <dbReference type="NCBI Taxonomy" id="937775"/>
    <lineage>
        <taxon>Archaea</taxon>
        <taxon>Methanobacteriati</taxon>
        <taxon>Methanobacteriota</taxon>
        <taxon>Stenosarchaea group</taxon>
        <taxon>Methanomicrobia</taxon>
        <taxon>Methanomicrobiales</taxon>
        <taxon>Methanomicrobiaceae</taxon>
        <taxon>Methanoplanus</taxon>
    </lineage>
</organism>
<dbReference type="Pfam" id="PF02655">
    <property type="entry name" value="ATP-grasp_3"/>
    <property type="match status" value="1"/>
</dbReference>
<dbReference type="GO" id="GO:0046872">
    <property type="term" value="F:metal ion binding"/>
    <property type="evidence" value="ECO:0007669"/>
    <property type="project" value="InterPro"/>
</dbReference>
<dbReference type="InterPro" id="IPR011761">
    <property type="entry name" value="ATP-grasp"/>
</dbReference>
<dbReference type="HOGENOM" id="CLU_059501_1_0_2"/>
<reference evidence="3 4" key="1">
    <citation type="submission" date="2011-10" db="EMBL/GenBank/DDBJ databases">
        <title>The Improved High-Quality Draft genome of Methanoplanus limicola DSM 2279.</title>
        <authorList>
            <consortium name="US DOE Joint Genome Institute (JGI-PGF)"/>
            <person name="Lucas S."/>
            <person name="Copeland A."/>
            <person name="Lapidus A."/>
            <person name="Glavina del Rio T."/>
            <person name="Dalin E."/>
            <person name="Tice H."/>
            <person name="Bruce D."/>
            <person name="Goodwin L."/>
            <person name="Pitluck S."/>
            <person name="Peters L."/>
            <person name="Mikhailova N."/>
            <person name="Lu M."/>
            <person name="Kyrpides N."/>
            <person name="Mavromatis K."/>
            <person name="Ivanova N."/>
            <person name="Markowitz V."/>
            <person name="Cheng J.-F."/>
            <person name="Hugenholtz P."/>
            <person name="Woyke T."/>
            <person name="Wu D."/>
            <person name="Wirth R."/>
            <person name="Brambilla E.-M."/>
            <person name="Klenk H.-P."/>
            <person name="Eisen J.A."/>
        </authorList>
    </citation>
    <scope>NUCLEOTIDE SEQUENCE [LARGE SCALE GENOMIC DNA]</scope>
    <source>
        <strain evidence="3 4">DSM 2279</strain>
    </source>
</reference>
<dbReference type="InterPro" id="IPR024710">
    <property type="entry name" value="MfnD"/>
</dbReference>
<proteinExistence type="predicted"/>
<keyword evidence="1" id="KW-0067">ATP-binding</keyword>
<accession>H1Z2A0</accession>
<dbReference type="InParanoid" id="H1Z2A0"/>
<feature type="domain" description="ATP-grasp" evidence="2">
    <location>
        <begin position="209"/>
        <end position="271"/>
    </location>
</feature>
<dbReference type="AlphaFoldDB" id="H1Z2A0"/>
<dbReference type="STRING" id="937775.Metlim_0492"/>
<dbReference type="FunCoup" id="H1Z2A0">
    <property type="interactions" value="85"/>
</dbReference>
<evidence type="ECO:0000256" key="1">
    <source>
        <dbReference type="PROSITE-ProRule" id="PRU00409"/>
    </source>
</evidence>
<evidence type="ECO:0000313" key="4">
    <source>
        <dbReference type="Proteomes" id="UP000005741"/>
    </source>
</evidence>
<sequence>MKALVAEYTVFNEPDLAPEGAAMLKVLSESFERCGYEVFSPEGGDFSEELKRLAPLCDVGIVVAPDDLLGRFTKILEDNTRSLGCGSLNITICSNKRRTGDILTMHGIAVPREVDSGVRIIKKVKGVDGQNMRLSDGIPGDDEFGQEYIEGEHISVSLVGSRLVGDTCNSYSGRPPLVLALNRQYIERTEDGHYRYLGGETPVEHPRADEIIDTAVKTLNVLGCQGYTGIDVVVADKVYVVDVNPRPTTSLVGIAAVMEEEIADILVESSKGNVPEEVHLNGRVSFDTKGGVKRL</sequence>
<protein>
    <submittedName>
        <fullName evidence="3">ATP-grasp fold domain protein, DUF201-type</fullName>
    </submittedName>
</protein>
<dbReference type="PATRIC" id="fig|937775.9.peg.583"/>
<dbReference type="Proteomes" id="UP000005741">
    <property type="component" value="Chromosome"/>
</dbReference>
<gene>
    <name evidence="3" type="ORF">Metlim_0492</name>
</gene>
<dbReference type="PIRSF" id="PIRSF016766">
    <property type="entry name" value="UCP016766_ATPgrasp"/>
    <property type="match status" value="1"/>
</dbReference>
<name>H1Z2A0_9EURY</name>
<evidence type="ECO:0000259" key="2">
    <source>
        <dbReference type="PROSITE" id="PS50975"/>
    </source>
</evidence>
<dbReference type="SUPFAM" id="SSF56059">
    <property type="entry name" value="Glutathione synthetase ATP-binding domain-like"/>
    <property type="match status" value="1"/>
</dbReference>
<keyword evidence="1" id="KW-0547">Nucleotide-binding</keyword>
<dbReference type="GO" id="GO:0005524">
    <property type="term" value="F:ATP binding"/>
    <property type="evidence" value="ECO:0007669"/>
    <property type="project" value="UniProtKB-UniRule"/>
</dbReference>